<dbReference type="AlphaFoldDB" id="A0AAE0ZD67"/>
<organism evidence="1 2">
    <name type="scientific">Elysia crispata</name>
    <name type="common">lettuce slug</name>
    <dbReference type="NCBI Taxonomy" id="231223"/>
    <lineage>
        <taxon>Eukaryota</taxon>
        <taxon>Metazoa</taxon>
        <taxon>Spiralia</taxon>
        <taxon>Lophotrochozoa</taxon>
        <taxon>Mollusca</taxon>
        <taxon>Gastropoda</taxon>
        <taxon>Heterobranchia</taxon>
        <taxon>Euthyneura</taxon>
        <taxon>Panpulmonata</taxon>
        <taxon>Sacoglossa</taxon>
        <taxon>Placobranchoidea</taxon>
        <taxon>Plakobranchidae</taxon>
        <taxon>Elysia</taxon>
    </lineage>
</organism>
<reference evidence="1" key="1">
    <citation type="journal article" date="2023" name="G3 (Bethesda)">
        <title>A reference genome for the long-term kleptoplast-retaining sea slug Elysia crispata morphotype clarki.</title>
        <authorList>
            <person name="Eastman K.E."/>
            <person name="Pendleton A.L."/>
            <person name="Shaikh M.A."/>
            <person name="Suttiyut T."/>
            <person name="Ogas R."/>
            <person name="Tomko P."/>
            <person name="Gavelis G."/>
            <person name="Widhalm J.R."/>
            <person name="Wisecaver J.H."/>
        </authorList>
    </citation>
    <scope>NUCLEOTIDE SEQUENCE</scope>
    <source>
        <strain evidence="1">ECLA1</strain>
    </source>
</reference>
<accession>A0AAE0ZD67</accession>
<keyword evidence="2" id="KW-1185">Reference proteome</keyword>
<name>A0AAE0ZD67_9GAST</name>
<protein>
    <submittedName>
        <fullName evidence="1">Uncharacterized protein</fullName>
    </submittedName>
</protein>
<comment type="caution">
    <text evidence="1">The sequence shown here is derived from an EMBL/GenBank/DDBJ whole genome shotgun (WGS) entry which is preliminary data.</text>
</comment>
<evidence type="ECO:0000313" key="1">
    <source>
        <dbReference type="EMBL" id="KAK3766227.1"/>
    </source>
</evidence>
<dbReference type="Proteomes" id="UP001283361">
    <property type="component" value="Unassembled WGS sequence"/>
</dbReference>
<gene>
    <name evidence="1" type="ORF">RRG08_017668</name>
</gene>
<dbReference type="EMBL" id="JAWDGP010004246">
    <property type="protein sequence ID" value="KAK3766227.1"/>
    <property type="molecule type" value="Genomic_DNA"/>
</dbReference>
<proteinExistence type="predicted"/>
<evidence type="ECO:0000313" key="2">
    <source>
        <dbReference type="Proteomes" id="UP001283361"/>
    </source>
</evidence>
<sequence>MRDEEFLRPGLEGKSPVLPLLVARLTAKPYRVSQEGSAPKPAALNITRNTLLKEHSMPRCLNATREQVHCRMEILINSIDTKSNKRSFFMMMLKTE</sequence>